<dbReference type="OrthoDB" id="5795846at2"/>
<evidence type="ECO:0000313" key="2">
    <source>
        <dbReference type="EMBL" id="SFP93806.1"/>
    </source>
</evidence>
<accession>A0A1I5UGP9</accession>
<dbReference type="EMBL" id="FOXM01000008">
    <property type="protein sequence ID" value="SFP93806.1"/>
    <property type="molecule type" value="Genomic_DNA"/>
</dbReference>
<dbReference type="InterPro" id="IPR012659">
    <property type="entry name" value="CHP02444"/>
</dbReference>
<keyword evidence="3" id="KW-1185">Reference proteome</keyword>
<protein>
    <submittedName>
        <fullName evidence="2">TIGR02444 family protein</fullName>
    </submittedName>
</protein>
<name>A0A1I5UGP9_9GAMM</name>
<dbReference type="NCBIfam" id="TIGR02444">
    <property type="entry name" value="TIGR02444 family protein"/>
    <property type="match status" value="1"/>
</dbReference>
<sequence>MQQSLWDFAVALYARPGVAEACLRRQDEEGADVCLLLAALWLEQRGVADSATRVAQLERLARPWQAGVSGALRQLRRAWKSAAAEDAELAELRRQLATLELQAERILLARLETLSAAWPADARTAGCWLERLDPGRSDGNPALRAAAHALLREAARALGYFC</sequence>
<keyword evidence="1" id="KW-0175">Coiled coil</keyword>
<evidence type="ECO:0000256" key="1">
    <source>
        <dbReference type="SAM" id="Coils"/>
    </source>
</evidence>
<reference evidence="3" key="1">
    <citation type="submission" date="2016-10" db="EMBL/GenBank/DDBJ databases">
        <authorList>
            <person name="Varghese N."/>
            <person name="Submissions S."/>
        </authorList>
    </citation>
    <scope>NUCLEOTIDE SEQUENCE [LARGE SCALE GENOMIC DNA]</scope>
    <source>
        <strain evidence="3">JCM 18195</strain>
    </source>
</reference>
<feature type="coiled-coil region" evidence="1">
    <location>
        <begin position="82"/>
        <end position="109"/>
    </location>
</feature>
<gene>
    <name evidence="2" type="ORF">SAMN05216229_10878</name>
</gene>
<dbReference type="Proteomes" id="UP000243084">
    <property type="component" value="Unassembled WGS sequence"/>
</dbReference>
<dbReference type="RefSeq" id="WP_092431580.1">
    <property type="nucleotide sequence ID" value="NZ_FOXM01000008.1"/>
</dbReference>
<dbReference type="AlphaFoldDB" id="A0A1I5UGP9"/>
<evidence type="ECO:0000313" key="3">
    <source>
        <dbReference type="Proteomes" id="UP000243084"/>
    </source>
</evidence>
<organism evidence="2 3">
    <name type="scientific">Geopseudomonas sagittaria</name>
    <dbReference type="NCBI Taxonomy" id="1135990"/>
    <lineage>
        <taxon>Bacteria</taxon>
        <taxon>Pseudomonadati</taxon>
        <taxon>Pseudomonadota</taxon>
        <taxon>Gammaproteobacteria</taxon>
        <taxon>Pseudomonadales</taxon>
        <taxon>Pseudomonadaceae</taxon>
        <taxon>Geopseudomonas</taxon>
    </lineage>
</organism>
<proteinExistence type="predicted"/>
<dbReference type="Pfam" id="PF09523">
    <property type="entry name" value="DUF2390"/>
    <property type="match status" value="1"/>
</dbReference>